<reference evidence="6 7" key="2">
    <citation type="journal article" date="2016" name="Science">
        <title>A bacterium that degrades and assimilates poly(ethylene terephthalate).</title>
        <authorList>
            <person name="Yoshida S."/>
            <person name="Hiraga K."/>
            <person name="Takehana T."/>
            <person name="Taniguchi I."/>
            <person name="Yamaji H."/>
            <person name="Maeda Y."/>
            <person name="Toyohara K."/>
            <person name="Miyamoto K."/>
            <person name="Kimura Y."/>
            <person name="Oda K."/>
        </authorList>
    </citation>
    <scope>NUCLEOTIDE SEQUENCE [LARGE SCALE GENOMIC DNA]</scope>
    <source>
        <strain evidence="7">NBRC 110686 / TISTR 2288 / 201-F6</strain>
    </source>
</reference>
<evidence type="ECO:0000259" key="5">
    <source>
        <dbReference type="Pfam" id="PF07638"/>
    </source>
</evidence>
<evidence type="ECO:0000256" key="1">
    <source>
        <dbReference type="ARBA" id="ARBA00010641"/>
    </source>
</evidence>
<accession>A0A0K8P1H6</accession>
<proteinExistence type="inferred from homology"/>
<evidence type="ECO:0000256" key="2">
    <source>
        <dbReference type="ARBA" id="ARBA00023015"/>
    </source>
</evidence>
<dbReference type="Gene3D" id="1.10.10.10">
    <property type="entry name" value="Winged helix-like DNA-binding domain superfamily/Winged helix DNA-binding domain"/>
    <property type="match status" value="1"/>
</dbReference>
<organism evidence="6 7">
    <name type="scientific">Piscinibacter sakaiensis</name>
    <name type="common">Ideonella sakaiensis</name>
    <dbReference type="NCBI Taxonomy" id="1547922"/>
    <lineage>
        <taxon>Bacteria</taxon>
        <taxon>Pseudomonadati</taxon>
        <taxon>Pseudomonadota</taxon>
        <taxon>Betaproteobacteria</taxon>
        <taxon>Burkholderiales</taxon>
        <taxon>Sphaerotilaceae</taxon>
        <taxon>Piscinibacter</taxon>
    </lineage>
</organism>
<dbReference type="InterPro" id="IPR013324">
    <property type="entry name" value="RNA_pol_sigma_r3/r4-like"/>
</dbReference>
<sequence length="177" mass="19828">MGPDEPGGRAARDRLFELLYNDLHRLAHSRLRRAEGMTSLHTTALVHESYLRLQGVAGPAFPDRDHFLSYAAKVMRSIVIDVVRARQADRRGGGDAPVTLDTGLADRASIEHENEVLRVHEALEELAAAEPRLARVVELRYFVGLSEPEIAEVLGVTERTVQRDWQKARLFLSLQLA</sequence>
<dbReference type="GO" id="GO:0016987">
    <property type="term" value="F:sigma factor activity"/>
    <property type="evidence" value="ECO:0007669"/>
    <property type="project" value="UniProtKB-KW"/>
</dbReference>
<keyword evidence="7" id="KW-1185">Reference proteome</keyword>
<gene>
    <name evidence="6" type="ORF">ISF6_2357</name>
</gene>
<dbReference type="AlphaFoldDB" id="A0A0K8P1H6"/>
<dbReference type="SUPFAM" id="SSF88946">
    <property type="entry name" value="Sigma2 domain of RNA polymerase sigma factors"/>
    <property type="match status" value="1"/>
</dbReference>
<dbReference type="Pfam" id="PF07638">
    <property type="entry name" value="Sigma70_ECF"/>
    <property type="match status" value="1"/>
</dbReference>
<reference evidence="7" key="1">
    <citation type="submission" date="2015-07" db="EMBL/GenBank/DDBJ databases">
        <title>Discovery of a poly(ethylene terephthalate assimilation.</title>
        <authorList>
            <person name="Yoshida S."/>
            <person name="Hiraga K."/>
            <person name="Takehana T."/>
            <person name="Taniguchi I."/>
            <person name="Yamaji H."/>
            <person name="Maeda Y."/>
            <person name="Toyohara K."/>
            <person name="Miyamoto K."/>
            <person name="Kimura Y."/>
            <person name="Oda K."/>
        </authorList>
    </citation>
    <scope>NUCLEOTIDE SEQUENCE [LARGE SCALE GENOMIC DNA]</scope>
    <source>
        <strain evidence="7">NBRC 110686 / TISTR 2288 / 201-F6</strain>
    </source>
</reference>
<dbReference type="PANTHER" id="PTHR43133:SF39">
    <property type="entry name" value="SIMILAR TO RNA POLYMERASE SIGMA-E FACTOR"/>
    <property type="match status" value="1"/>
</dbReference>
<dbReference type="EMBL" id="BBYR01000036">
    <property type="protein sequence ID" value="GAP36517.1"/>
    <property type="molecule type" value="Genomic_DNA"/>
</dbReference>
<dbReference type="PANTHER" id="PTHR43133">
    <property type="entry name" value="RNA POLYMERASE ECF-TYPE SIGMA FACTO"/>
    <property type="match status" value="1"/>
</dbReference>
<keyword evidence="3" id="KW-0731">Sigma factor</keyword>
<evidence type="ECO:0000313" key="7">
    <source>
        <dbReference type="Proteomes" id="UP000037660"/>
    </source>
</evidence>
<dbReference type="NCBIfam" id="TIGR02937">
    <property type="entry name" value="sigma70-ECF"/>
    <property type="match status" value="1"/>
</dbReference>
<evidence type="ECO:0000256" key="3">
    <source>
        <dbReference type="ARBA" id="ARBA00023082"/>
    </source>
</evidence>
<dbReference type="GO" id="GO:0006352">
    <property type="term" value="P:DNA-templated transcription initiation"/>
    <property type="evidence" value="ECO:0007669"/>
    <property type="project" value="InterPro"/>
</dbReference>
<protein>
    <submittedName>
        <fullName evidence="6">Gll4071 protein</fullName>
    </submittedName>
</protein>
<dbReference type="Proteomes" id="UP000037660">
    <property type="component" value="Unassembled WGS sequence"/>
</dbReference>
<dbReference type="InterPro" id="IPR013325">
    <property type="entry name" value="RNA_pol_sigma_r2"/>
</dbReference>
<dbReference type="InterPro" id="IPR039425">
    <property type="entry name" value="RNA_pol_sigma-70-like"/>
</dbReference>
<dbReference type="SUPFAM" id="SSF88659">
    <property type="entry name" value="Sigma3 and sigma4 domains of RNA polymerase sigma factors"/>
    <property type="match status" value="1"/>
</dbReference>
<comment type="similarity">
    <text evidence="1">Belongs to the sigma-70 factor family. ECF subfamily.</text>
</comment>
<keyword evidence="4" id="KW-0804">Transcription</keyword>
<feature type="domain" description="RNA polymerase sigma-70 ECF-like HTH" evidence="5">
    <location>
        <begin position="7"/>
        <end position="173"/>
    </location>
</feature>
<name>A0A0K8P1H6_PISS1</name>
<keyword evidence="2" id="KW-0805">Transcription regulation</keyword>
<dbReference type="NCBIfam" id="TIGR02999">
    <property type="entry name" value="Sig-70_X6"/>
    <property type="match status" value="1"/>
</dbReference>
<comment type="caution">
    <text evidence="6">The sequence shown here is derived from an EMBL/GenBank/DDBJ whole genome shotgun (WGS) entry which is preliminary data.</text>
</comment>
<dbReference type="InterPro" id="IPR053812">
    <property type="entry name" value="HTH_Sigma70_ECF-like"/>
</dbReference>
<evidence type="ECO:0000313" key="6">
    <source>
        <dbReference type="EMBL" id="GAP36517.1"/>
    </source>
</evidence>
<dbReference type="InterPro" id="IPR011517">
    <property type="entry name" value="RNA_pol_sigma70_ECF-like"/>
</dbReference>
<dbReference type="STRING" id="1547922.ISF6_2357"/>
<dbReference type="InterPro" id="IPR036388">
    <property type="entry name" value="WH-like_DNA-bd_sf"/>
</dbReference>
<dbReference type="InterPro" id="IPR014284">
    <property type="entry name" value="RNA_pol_sigma-70_dom"/>
</dbReference>
<evidence type="ECO:0000256" key="4">
    <source>
        <dbReference type="ARBA" id="ARBA00023163"/>
    </source>
</evidence>